<sequence>MGKITGLATAGTSSIAVLDDRIHVGFAKKNQNLNAPDFGKITFNTSEHNRCAIVNNCEASDGYRGNRFRIDRMPYFGGGSVDVVNYRSYKSDNSSINWDYYVGIDSLFVFKEKLYAANGGFPNSLHNGSIIHSTSANPSPCEGINRCSSWKDTAPRSNPKWHNSPHNNWFSLELTKYRNLIPADKAFSQFAEFNGRLYVTRTICVTKEDHSGLRQSLQTVKGCTDGSYTNRRPQLWKCDPTLTGDTTTCEAEDWSLVGDNGTGFTNFGDDSNHSMTMMVASGSYLYIGFDNENGIQIWRTNLENPGSSSHNWEPIGIGGLRDVTNRQIYSAISGMNFGVNFVYISVGNKNKPVKIYRQQNQ</sequence>
<proteinExistence type="predicted"/>
<dbReference type="EMBL" id="AKWW02000078">
    <property type="protein sequence ID" value="EMF40354.1"/>
    <property type="molecule type" value="Genomic_DNA"/>
</dbReference>
<evidence type="ECO:0000313" key="2">
    <source>
        <dbReference type="Proteomes" id="UP000011754"/>
    </source>
</evidence>
<comment type="caution">
    <text evidence="1">The sequence shown here is derived from an EMBL/GenBank/DDBJ whole genome shotgun (WGS) entry which is preliminary data.</text>
</comment>
<organism evidence="1 2">
    <name type="scientific">Leptospira interrogans serovar Lora str. TE 1992</name>
    <dbReference type="NCBI Taxonomy" id="1193028"/>
    <lineage>
        <taxon>Bacteria</taxon>
        <taxon>Pseudomonadati</taxon>
        <taxon>Spirochaetota</taxon>
        <taxon>Spirochaetia</taxon>
        <taxon>Leptospirales</taxon>
        <taxon>Leptospiraceae</taxon>
        <taxon>Leptospira</taxon>
    </lineage>
</organism>
<dbReference type="Proteomes" id="UP000011754">
    <property type="component" value="Unassembled WGS sequence"/>
</dbReference>
<gene>
    <name evidence="1" type="ORF">LEP1GSC067_2716</name>
</gene>
<evidence type="ECO:0000313" key="1">
    <source>
        <dbReference type="EMBL" id="EMF40354.1"/>
    </source>
</evidence>
<name>M3CG47_LEPIR</name>
<accession>M3CG47</accession>
<protein>
    <submittedName>
        <fullName evidence="1">Uncharacterized protein</fullName>
    </submittedName>
</protein>
<reference evidence="1 2" key="1">
    <citation type="submission" date="2013-01" db="EMBL/GenBank/DDBJ databases">
        <authorList>
            <person name="Harkins D.M."/>
            <person name="Durkin A.S."/>
            <person name="Brinkac L.M."/>
            <person name="Haft D.H."/>
            <person name="Selengut J.D."/>
            <person name="Sanka R."/>
            <person name="DePew J."/>
            <person name="Purushe J."/>
            <person name="Hartskeerl R.A."/>
            <person name="Ahmed A."/>
            <person name="van der Linden H."/>
            <person name="Goris M.G.A."/>
            <person name="Vinetz J.M."/>
            <person name="Sutton G.G."/>
            <person name="Nierman W.C."/>
            <person name="Fouts D.E."/>
        </authorList>
    </citation>
    <scope>NUCLEOTIDE SEQUENCE [LARGE SCALE GENOMIC DNA]</scope>
    <source>
        <strain evidence="1 2">TE 1992</strain>
    </source>
</reference>
<dbReference type="AlphaFoldDB" id="M3CG47"/>